<evidence type="ECO:0000313" key="1">
    <source>
        <dbReference type="EMBL" id="TMI89906.1"/>
    </source>
</evidence>
<dbReference type="AlphaFoldDB" id="A0A537K312"/>
<dbReference type="Proteomes" id="UP000318509">
    <property type="component" value="Unassembled WGS sequence"/>
</dbReference>
<dbReference type="EMBL" id="VBAK01000117">
    <property type="protein sequence ID" value="TMI89906.1"/>
    <property type="molecule type" value="Genomic_DNA"/>
</dbReference>
<name>A0A537K312_9BACT</name>
<evidence type="ECO:0000313" key="2">
    <source>
        <dbReference type="Proteomes" id="UP000318509"/>
    </source>
</evidence>
<accession>A0A537K312</accession>
<dbReference type="InterPro" id="IPR015943">
    <property type="entry name" value="WD40/YVTN_repeat-like_dom_sf"/>
</dbReference>
<comment type="caution">
    <text evidence="1">The sequence shown here is derived from an EMBL/GenBank/DDBJ whole genome shotgun (WGS) entry which is preliminary data.</text>
</comment>
<evidence type="ECO:0008006" key="3">
    <source>
        <dbReference type="Google" id="ProtNLM"/>
    </source>
</evidence>
<dbReference type="SUPFAM" id="SSF63829">
    <property type="entry name" value="Calcium-dependent phosphotriesterase"/>
    <property type="match status" value="1"/>
</dbReference>
<dbReference type="Gene3D" id="2.130.10.10">
    <property type="entry name" value="YVTN repeat-like/Quinoprotein amine dehydrogenase"/>
    <property type="match status" value="2"/>
</dbReference>
<proteinExistence type="predicted"/>
<organism evidence="1 2">
    <name type="scientific">Candidatus Segetimicrobium genomatis</name>
    <dbReference type="NCBI Taxonomy" id="2569760"/>
    <lineage>
        <taxon>Bacteria</taxon>
        <taxon>Bacillati</taxon>
        <taxon>Candidatus Sysuimicrobiota</taxon>
        <taxon>Candidatus Sysuimicrobiia</taxon>
        <taxon>Candidatus Sysuimicrobiales</taxon>
        <taxon>Candidatus Segetimicrobiaceae</taxon>
        <taxon>Candidatus Segetimicrobium</taxon>
    </lineage>
</organism>
<protein>
    <recommendedName>
        <fullName evidence="3">YncE family protein</fullName>
    </recommendedName>
</protein>
<sequence length="396" mass="41594">MLVPVLLLVPGTSRADNDGTVRFLTAVPVPGSDANTTGGNMYVFDISWVDPKTHRYYLADRSNAAVDVVDTERGVFVKRISGGFKGFTGDNSTSGPNGVVVAFPWLFVTDAASRVVSIDLRTDKVADEATTNAGDDLRSDELAYDPEDGLLLVVNNADTPPFATLVQVDQNTGQLTVGQHIPFPEATNGAEQPVWDRRSGRFYLSIPEVNGPGDGSGPHGAVARINPATGEVEAEFPVDFCQPAGLALGPHQDLLLGCSTVFDTAGHAWSAKDSKTAAPQHVVMDADTGNITAHVAGLGGSDEVVFNPGDRRYYAASRVDPVGPVLGVIDADREVLSQLVPTLNVPAVQGVHPSGSSHSVAVDPDDNRVFVPLPANNVFPNCLTGCVAVYGTSGDH</sequence>
<reference evidence="1 2" key="1">
    <citation type="journal article" date="2019" name="Nat. Microbiol.">
        <title>Mediterranean grassland soil C-N compound turnover is dependent on rainfall and depth, and is mediated by genomically divergent microorganisms.</title>
        <authorList>
            <person name="Diamond S."/>
            <person name="Andeer P.F."/>
            <person name="Li Z."/>
            <person name="Crits-Christoph A."/>
            <person name="Burstein D."/>
            <person name="Anantharaman K."/>
            <person name="Lane K.R."/>
            <person name="Thomas B.C."/>
            <person name="Pan C."/>
            <person name="Northen T.R."/>
            <person name="Banfield J.F."/>
        </authorList>
    </citation>
    <scope>NUCLEOTIDE SEQUENCE [LARGE SCALE GENOMIC DNA]</scope>
    <source>
        <strain evidence="1">NP_3</strain>
    </source>
</reference>
<gene>
    <name evidence="1" type="ORF">E6H00_08340</name>
</gene>